<accession>A0A9P6CNZ8</accession>
<dbReference type="AlphaFoldDB" id="A0A9P6CNZ8"/>
<protein>
    <submittedName>
        <fullName evidence="2">Uncharacterized protein</fullName>
    </submittedName>
</protein>
<evidence type="ECO:0000313" key="2">
    <source>
        <dbReference type="EMBL" id="KAF9468790.1"/>
    </source>
</evidence>
<keyword evidence="3" id="KW-1185">Reference proteome</keyword>
<feature type="compositionally biased region" description="Basic residues" evidence="1">
    <location>
        <begin position="1"/>
        <end position="10"/>
    </location>
</feature>
<dbReference type="InterPro" id="IPR018824">
    <property type="entry name" value="Conidiation-specific_6"/>
</dbReference>
<comment type="caution">
    <text evidence="2">The sequence shown here is derived from an EMBL/GenBank/DDBJ whole genome shotgun (WGS) entry which is preliminary data.</text>
</comment>
<name>A0A9P6CNZ8_9AGAR</name>
<dbReference type="OrthoDB" id="3353448at2759"/>
<organism evidence="2 3">
    <name type="scientific">Collybia nuda</name>
    <dbReference type="NCBI Taxonomy" id="64659"/>
    <lineage>
        <taxon>Eukaryota</taxon>
        <taxon>Fungi</taxon>
        <taxon>Dikarya</taxon>
        <taxon>Basidiomycota</taxon>
        <taxon>Agaricomycotina</taxon>
        <taxon>Agaricomycetes</taxon>
        <taxon>Agaricomycetidae</taxon>
        <taxon>Agaricales</taxon>
        <taxon>Tricholomatineae</taxon>
        <taxon>Clitocybaceae</taxon>
        <taxon>Collybia</taxon>
    </lineage>
</organism>
<proteinExistence type="predicted"/>
<evidence type="ECO:0000313" key="3">
    <source>
        <dbReference type="Proteomes" id="UP000807353"/>
    </source>
</evidence>
<dbReference type="Proteomes" id="UP000807353">
    <property type="component" value="Unassembled WGS sequence"/>
</dbReference>
<sequence length="96" mass="11335">MPFFGRRKPRTVTSSRHSTRHHFFRTHKDKDRIAGGYKAALSNPHTTRKGRKHAKHELRAMGRGRETHVPFMTKIKRALGIRSTPRHHRSTLRSRY</sequence>
<dbReference type="Pfam" id="PF10346">
    <property type="entry name" value="Con-6"/>
    <property type="match status" value="1"/>
</dbReference>
<dbReference type="EMBL" id="MU150231">
    <property type="protein sequence ID" value="KAF9468790.1"/>
    <property type="molecule type" value="Genomic_DNA"/>
</dbReference>
<gene>
    <name evidence="2" type="ORF">BDZ94DRAFT_1244594</name>
</gene>
<evidence type="ECO:0000256" key="1">
    <source>
        <dbReference type="SAM" id="MobiDB-lite"/>
    </source>
</evidence>
<feature type="region of interest" description="Disordered" evidence="1">
    <location>
        <begin position="1"/>
        <end position="23"/>
    </location>
</feature>
<reference evidence="2" key="1">
    <citation type="submission" date="2020-11" db="EMBL/GenBank/DDBJ databases">
        <authorList>
            <consortium name="DOE Joint Genome Institute"/>
            <person name="Ahrendt S."/>
            <person name="Riley R."/>
            <person name="Andreopoulos W."/>
            <person name="Labutti K."/>
            <person name="Pangilinan J."/>
            <person name="Ruiz-Duenas F.J."/>
            <person name="Barrasa J.M."/>
            <person name="Sanchez-Garcia M."/>
            <person name="Camarero S."/>
            <person name="Miyauchi S."/>
            <person name="Serrano A."/>
            <person name="Linde D."/>
            <person name="Babiker R."/>
            <person name="Drula E."/>
            <person name="Ayuso-Fernandez I."/>
            <person name="Pacheco R."/>
            <person name="Padilla G."/>
            <person name="Ferreira P."/>
            <person name="Barriuso J."/>
            <person name="Kellner H."/>
            <person name="Castanera R."/>
            <person name="Alfaro M."/>
            <person name="Ramirez L."/>
            <person name="Pisabarro A.G."/>
            <person name="Kuo A."/>
            <person name="Tritt A."/>
            <person name="Lipzen A."/>
            <person name="He G."/>
            <person name="Yan M."/>
            <person name="Ng V."/>
            <person name="Cullen D."/>
            <person name="Martin F."/>
            <person name="Rosso M.-N."/>
            <person name="Henrissat B."/>
            <person name="Hibbett D."/>
            <person name="Martinez A.T."/>
            <person name="Grigoriev I.V."/>
        </authorList>
    </citation>
    <scope>NUCLEOTIDE SEQUENCE</scope>
    <source>
        <strain evidence="2">CBS 247.69</strain>
    </source>
</reference>